<organism evidence="2 3">
    <name type="scientific">Portunus trituberculatus</name>
    <name type="common">Swimming crab</name>
    <name type="synonym">Neptunus trituberculatus</name>
    <dbReference type="NCBI Taxonomy" id="210409"/>
    <lineage>
        <taxon>Eukaryota</taxon>
        <taxon>Metazoa</taxon>
        <taxon>Ecdysozoa</taxon>
        <taxon>Arthropoda</taxon>
        <taxon>Crustacea</taxon>
        <taxon>Multicrustacea</taxon>
        <taxon>Malacostraca</taxon>
        <taxon>Eumalacostraca</taxon>
        <taxon>Eucarida</taxon>
        <taxon>Decapoda</taxon>
        <taxon>Pleocyemata</taxon>
        <taxon>Brachyura</taxon>
        <taxon>Eubrachyura</taxon>
        <taxon>Portunoidea</taxon>
        <taxon>Portunidae</taxon>
        <taxon>Portuninae</taxon>
        <taxon>Portunus</taxon>
    </lineage>
</organism>
<name>A0A5B7DM99_PORTR</name>
<dbReference type="AlphaFoldDB" id="A0A5B7DM99"/>
<evidence type="ECO:0000256" key="1">
    <source>
        <dbReference type="SAM" id="MobiDB-lite"/>
    </source>
</evidence>
<gene>
    <name evidence="2" type="ORF">E2C01_015326</name>
</gene>
<keyword evidence="3" id="KW-1185">Reference proteome</keyword>
<sequence length="73" mass="7959">MRLVALNVAVKEGTVNRGDWNPVLAVIGTSVAHHHARDARHGPHHAHGNTLGYATPRHTPRCTLTPRPDAHTH</sequence>
<comment type="caution">
    <text evidence="2">The sequence shown here is derived from an EMBL/GenBank/DDBJ whole genome shotgun (WGS) entry which is preliminary data.</text>
</comment>
<dbReference type="Proteomes" id="UP000324222">
    <property type="component" value="Unassembled WGS sequence"/>
</dbReference>
<proteinExistence type="predicted"/>
<reference evidence="2 3" key="1">
    <citation type="submission" date="2019-05" db="EMBL/GenBank/DDBJ databases">
        <title>Another draft genome of Portunus trituberculatus and its Hox gene families provides insights of decapod evolution.</title>
        <authorList>
            <person name="Jeong J.-H."/>
            <person name="Song I."/>
            <person name="Kim S."/>
            <person name="Choi T."/>
            <person name="Kim D."/>
            <person name="Ryu S."/>
            <person name="Kim W."/>
        </authorList>
    </citation>
    <scope>NUCLEOTIDE SEQUENCE [LARGE SCALE GENOMIC DNA]</scope>
    <source>
        <tissue evidence="2">Muscle</tissue>
    </source>
</reference>
<feature type="compositionally biased region" description="Basic residues" evidence="1">
    <location>
        <begin position="35"/>
        <end position="47"/>
    </location>
</feature>
<accession>A0A5B7DM99</accession>
<protein>
    <submittedName>
        <fullName evidence="2">Uncharacterized protein</fullName>
    </submittedName>
</protein>
<dbReference type="EMBL" id="VSRR010001075">
    <property type="protein sequence ID" value="MPC22315.1"/>
    <property type="molecule type" value="Genomic_DNA"/>
</dbReference>
<evidence type="ECO:0000313" key="3">
    <source>
        <dbReference type="Proteomes" id="UP000324222"/>
    </source>
</evidence>
<feature type="region of interest" description="Disordered" evidence="1">
    <location>
        <begin position="35"/>
        <end position="73"/>
    </location>
</feature>
<evidence type="ECO:0000313" key="2">
    <source>
        <dbReference type="EMBL" id="MPC22315.1"/>
    </source>
</evidence>